<dbReference type="AlphaFoldDB" id="A0A369AZV6"/>
<name>A0A369AZV6_9ENTE</name>
<dbReference type="GO" id="GO:0004040">
    <property type="term" value="F:amidase activity"/>
    <property type="evidence" value="ECO:0007669"/>
    <property type="project" value="InterPro"/>
</dbReference>
<dbReference type="EMBL" id="NGJX01000005">
    <property type="protein sequence ID" value="RSU02298.1"/>
    <property type="molecule type" value="Genomic_DNA"/>
</dbReference>
<dbReference type="PANTHER" id="PTHR33308">
    <property type="entry name" value="PEPTIDOGLYCAN HYDROLASE FLGJ"/>
    <property type="match status" value="1"/>
</dbReference>
<accession>A0A369AZV6</accession>
<dbReference type="PRINTS" id="PR01002">
    <property type="entry name" value="FLGFLGJ"/>
</dbReference>
<feature type="domain" description="Mannosyl-glycoprotein endo-beta-N-acetylglucosamidase-like" evidence="3">
    <location>
        <begin position="51"/>
        <end position="209"/>
    </location>
</feature>
<organism evidence="4 5">
    <name type="scientific">Vagococcus fluvialis</name>
    <dbReference type="NCBI Taxonomy" id="2738"/>
    <lineage>
        <taxon>Bacteria</taxon>
        <taxon>Bacillati</taxon>
        <taxon>Bacillota</taxon>
        <taxon>Bacilli</taxon>
        <taxon>Lactobacillales</taxon>
        <taxon>Enterococcaceae</taxon>
        <taxon>Vagococcus</taxon>
    </lineage>
</organism>
<reference evidence="4 5" key="1">
    <citation type="submission" date="2017-05" db="EMBL/GenBank/DDBJ databases">
        <title>Vagococcus spp. assemblies.</title>
        <authorList>
            <person name="Gulvik C.A."/>
        </authorList>
    </citation>
    <scope>NUCLEOTIDE SEQUENCE [LARGE SCALE GENOMIC DNA]</scope>
    <source>
        <strain evidence="4 5">NCFB 2497</strain>
    </source>
</reference>
<dbReference type="SMART" id="SM00047">
    <property type="entry name" value="LYZ2"/>
    <property type="match status" value="1"/>
</dbReference>
<evidence type="ECO:0000313" key="4">
    <source>
        <dbReference type="EMBL" id="RSU02298.1"/>
    </source>
</evidence>
<dbReference type="Gene3D" id="4.10.80.30">
    <property type="entry name" value="DNA polymerase, domain 6"/>
    <property type="match status" value="1"/>
</dbReference>
<dbReference type="OrthoDB" id="977752at2"/>
<protein>
    <submittedName>
        <fullName evidence="4">N-acetylmuramoyl-L-alanine amidase</fullName>
    </submittedName>
</protein>
<dbReference type="InterPro" id="IPR051056">
    <property type="entry name" value="Glycosyl_Hydrolase_73"/>
</dbReference>
<keyword evidence="5" id="KW-1185">Reference proteome</keyword>
<sequence length="210" mass="23761">MAKRKKKKQYEAFGINKIPILLSVIIILVGSVVFFISLSGLSKTSVRHEVHVEEDLSHTEFINTLVPVAQELHQTYGILPSIILGQAILESDWGKSELSTKYNNLFGIKSFNPHDESVKLTTKEYKDGQWIEIKANFKVYASWSDCMKDHTMLFVNGVDWDPYLYQGVLLASDYQTAAKALQASGYATDPGYANKVIEVIESNQLYQYDQ</sequence>
<evidence type="ECO:0000259" key="3">
    <source>
        <dbReference type="SMART" id="SM00047"/>
    </source>
</evidence>
<comment type="caution">
    <text evidence="4">The sequence shown here is derived from an EMBL/GenBank/DDBJ whole genome shotgun (WGS) entry which is preliminary data.</text>
</comment>
<comment type="similarity">
    <text evidence="1">Belongs to the glycosyl hydrolase 73 family.</text>
</comment>
<dbReference type="GeneID" id="63146370"/>
<evidence type="ECO:0000313" key="5">
    <source>
        <dbReference type="Proteomes" id="UP000288197"/>
    </source>
</evidence>
<gene>
    <name evidence="4" type="ORF">CBF32_06855</name>
</gene>
<dbReference type="PANTHER" id="PTHR33308:SF10">
    <property type="entry name" value="EXO-GLUCOSAMINIDASE LYTG"/>
    <property type="match status" value="1"/>
</dbReference>
<dbReference type="InterPro" id="IPR002901">
    <property type="entry name" value="MGlyc_endo_b_GlcNAc-like_dom"/>
</dbReference>
<evidence type="ECO:0000256" key="2">
    <source>
        <dbReference type="ARBA" id="ARBA00022801"/>
    </source>
</evidence>
<keyword evidence="2" id="KW-0378">Hydrolase</keyword>
<evidence type="ECO:0000256" key="1">
    <source>
        <dbReference type="ARBA" id="ARBA00010266"/>
    </source>
</evidence>
<dbReference type="RefSeq" id="WP_114289606.1">
    <property type="nucleotide sequence ID" value="NZ_CP122523.1"/>
</dbReference>
<dbReference type="Gene3D" id="1.10.530.10">
    <property type="match status" value="1"/>
</dbReference>
<dbReference type="Pfam" id="PF01832">
    <property type="entry name" value="Glucosaminidase"/>
    <property type="match status" value="1"/>
</dbReference>
<dbReference type="Proteomes" id="UP000288197">
    <property type="component" value="Unassembled WGS sequence"/>
</dbReference>
<proteinExistence type="inferred from homology"/>